<comment type="caution">
    <text evidence="3">The sequence shown here is derived from an EMBL/GenBank/DDBJ whole genome shotgun (WGS) entry which is preliminary data.</text>
</comment>
<sequence length="117" mass="13697">MLNKQQLGRHYEKQACLFLQANGLRLIAQNHSSRLGELDLIMQDDQCLVFIEVRYRQNVLYGDAISSITKNKQEKVIKAAYNWMQQQNIDIEKVEFRFDVFAITGQDQLWLKNAFSA</sequence>
<dbReference type="HAMAP" id="MF_00048">
    <property type="entry name" value="UPF0102"/>
    <property type="match status" value="1"/>
</dbReference>
<dbReference type="PANTHER" id="PTHR34039">
    <property type="entry name" value="UPF0102 PROTEIN YRAN"/>
    <property type="match status" value="1"/>
</dbReference>
<dbReference type="InterPro" id="IPR011335">
    <property type="entry name" value="Restrct_endonuc-II-like"/>
</dbReference>
<comment type="similarity">
    <text evidence="1 2">Belongs to the UPF0102 family.</text>
</comment>
<evidence type="ECO:0000313" key="3">
    <source>
        <dbReference type="EMBL" id="GAA5111414.1"/>
    </source>
</evidence>
<keyword evidence="4" id="KW-1185">Reference proteome</keyword>
<dbReference type="PANTHER" id="PTHR34039:SF1">
    <property type="entry name" value="UPF0102 PROTEIN YRAN"/>
    <property type="match status" value="1"/>
</dbReference>
<dbReference type="EMBL" id="BAABHY010000002">
    <property type="protein sequence ID" value="GAA5111414.1"/>
    <property type="molecule type" value="Genomic_DNA"/>
</dbReference>
<evidence type="ECO:0000313" key="4">
    <source>
        <dbReference type="Proteomes" id="UP001500171"/>
    </source>
</evidence>
<dbReference type="CDD" id="cd20736">
    <property type="entry name" value="PoNe_Nuclease"/>
    <property type="match status" value="1"/>
</dbReference>
<accession>A0ABP9NE74</accession>
<evidence type="ECO:0000256" key="1">
    <source>
        <dbReference type="ARBA" id="ARBA00006738"/>
    </source>
</evidence>
<dbReference type="Pfam" id="PF02021">
    <property type="entry name" value="UPF0102"/>
    <property type="match status" value="1"/>
</dbReference>
<organism evidence="3 4">
    <name type="scientific">Orbus sasakiae</name>
    <dbReference type="NCBI Taxonomy" id="1078475"/>
    <lineage>
        <taxon>Bacteria</taxon>
        <taxon>Pseudomonadati</taxon>
        <taxon>Pseudomonadota</taxon>
        <taxon>Gammaproteobacteria</taxon>
        <taxon>Orbales</taxon>
        <taxon>Orbaceae</taxon>
        <taxon>Orbus</taxon>
    </lineage>
</organism>
<evidence type="ECO:0000256" key="2">
    <source>
        <dbReference type="HAMAP-Rule" id="MF_00048"/>
    </source>
</evidence>
<dbReference type="NCBIfam" id="TIGR00252">
    <property type="entry name" value="YraN family protein"/>
    <property type="match status" value="1"/>
</dbReference>
<dbReference type="Proteomes" id="UP001500171">
    <property type="component" value="Unassembled WGS sequence"/>
</dbReference>
<gene>
    <name evidence="3" type="ORF">GCM10023211_16900</name>
</gene>
<dbReference type="InterPro" id="IPR003509">
    <property type="entry name" value="UPF0102_YraN-like"/>
</dbReference>
<name>A0ABP9NE74_9GAMM</name>
<proteinExistence type="inferred from homology"/>
<dbReference type="Gene3D" id="3.40.1350.10">
    <property type="match status" value="1"/>
</dbReference>
<protein>
    <recommendedName>
        <fullName evidence="2">UPF0102 protein GCM10023211_16900</fullName>
    </recommendedName>
</protein>
<dbReference type="SUPFAM" id="SSF52980">
    <property type="entry name" value="Restriction endonuclease-like"/>
    <property type="match status" value="1"/>
</dbReference>
<dbReference type="NCBIfam" id="NF009150">
    <property type="entry name" value="PRK12497.1-3"/>
    <property type="match status" value="1"/>
</dbReference>
<dbReference type="RefSeq" id="WP_345491093.1">
    <property type="nucleotide sequence ID" value="NZ_BAABHY010000002.1"/>
</dbReference>
<reference evidence="4" key="1">
    <citation type="journal article" date="2019" name="Int. J. Syst. Evol. Microbiol.">
        <title>The Global Catalogue of Microorganisms (GCM) 10K type strain sequencing project: providing services to taxonomists for standard genome sequencing and annotation.</title>
        <authorList>
            <consortium name="The Broad Institute Genomics Platform"/>
            <consortium name="The Broad Institute Genome Sequencing Center for Infectious Disease"/>
            <person name="Wu L."/>
            <person name="Ma J."/>
        </authorList>
    </citation>
    <scope>NUCLEOTIDE SEQUENCE [LARGE SCALE GENOMIC DNA]</scope>
    <source>
        <strain evidence="4">JCM 18050</strain>
    </source>
</reference>
<dbReference type="InterPro" id="IPR011856">
    <property type="entry name" value="tRNA_endonuc-like_dom_sf"/>
</dbReference>